<comment type="caution">
    <text evidence="2">The sequence shown here is derived from an EMBL/GenBank/DDBJ whole genome shotgun (WGS) entry which is preliminary data.</text>
</comment>
<gene>
    <name evidence="2" type="ORF">HGRIS_000630</name>
</gene>
<sequence>MWPLPLPLNDASFNLDVSGIAGFFGGEEAISAMASVHIYNGRKWLGWYNSPGSYTIARKYGQLANSRLWDGLYPGVNVDPAIMLELDGKSGPKYQGLVSGTRMDRTGHLASLFAAYCRDLKAPKVVDGRKTTQVGVTVVQLTGSPPAQLNPTLTKTLTPLIALIAIGANLATCVVSAIFAEWYSFAMILLGILCNGFSCLVIGSGELVFKHPEPPKNAPRGDGFLLDDDQVIILKGPEGAITAITRGQFLLHYTSETQYHDIGLSSVALTLQFLLQLFIIPQAHLFGQILFLLSLAASYAYNAYLSSIDKECLQQDILIRVLETQGKPLAVRKFILPNRTAMSVFSMLTALPKETLTHPTDAQQSLPSAVLTSFIPNNTPMWQVWRHVVLRDVQRIFLGNAKISVETLRAEDQTIFSATPDDTDKLDEGSKGLLHTLLLDARAGFGGYLSALDTTGWGISETRSIDDRSSA</sequence>
<evidence type="ECO:0000313" key="3">
    <source>
        <dbReference type="Proteomes" id="UP001556367"/>
    </source>
</evidence>
<accession>A0ABR3JSE4</accession>
<keyword evidence="1" id="KW-0812">Transmembrane</keyword>
<dbReference type="EMBL" id="JASNQZ010000004">
    <property type="protein sequence ID" value="KAL0958491.1"/>
    <property type="molecule type" value="Genomic_DNA"/>
</dbReference>
<feature type="transmembrane region" description="Helical" evidence="1">
    <location>
        <begin position="185"/>
        <end position="209"/>
    </location>
</feature>
<keyword evidence="3" id="KW-1185">Reference proteome</keyword>
<protein>
    <submittedName>
        <fullName evidence="2">Uncharacterized protein</fullName>
    </submittedName>
</protein>
<dbReference type="Proteomes" id="UP001556367">
    <property type="component" value="Unassembled WGS sequence"/>
</dbReference>
<evidence type="ECO:0000256" key="1">
    <source>
        <dbReference type="SAM" id="Phobius"/>
    </source>
</evidence>
<organism evidence="2 3">
    <name type="scientific">Hohenbuehelia grisea</name>
    <dbReference type="NCBI Taxonomy" id="104357"/>
    <lineage>
        <taxon>Eukaryota</taxon>
        <taxon>Fungi</taxon>
        <taxon>Dikarya</taxon>
        <taxon>Basidiomycota</taxon>
        <taxon>Agaricomycotina</taxon>
        <taxon>Agaricomycetes</taxon>
        <taxon>Agaricomycetidae</taxon>
        <taxon>Agaricales</taxon>
        <taxon>Pleurotineae</taxon>
        <taxon>Pleurotaceae</taxon>
        <taxon>Hohenbuehelia</taxon>
    </lineage>
</organism>
<keyword evidence="1" id="KW-1133">Transmembrane helix</keyword>
<feature type="transmembrane region" description="Helical" evidence="1">
    <location>
        <begin position="160"/>
        <end position="179"/>
    </location>
</feature>
<keyword evidence="1" id="KW-0472">Membrane</keyword>
<evidence type="ECO:0000313" key="2">
    <source>
        <dbReference type="EMBL" id="KAL0958491.1"/>
    </source>
</evidence>
<reference evidence="3" key="1">
    <citation type="submission" date="2024-06" db="EMBL/GenBank/DDBJ databases">
        <title>Multi-omics analyses provide insights into the biosynthesis of the anticancer antibiotic pleurotin in Hohenbuehelia grisea.</title>
        <authorList>
            <person name="Weaver J.A."/>
            <person name="Alberti F."/>
        </authorList>
    </citation>
    <scope>NUCLEOTIDE SEQUENCE [LARGE SCALE GENOMIC DNA]</scope>
    <source>
        <strain evidence="3">T-177</strain>
    </source>
</reference>
<proteinExistence type="predicted"/>
<name>A0ABR3JSE4_9AGAR</name>